<name>A0A8S0W4J5_CYCAE</name>
<comment type="caution">
    <text evidence="1">The sequence shown here is derived from an EMBL/GenBank/DDBJ whole genome shotgun (WGS) entry which is preliminary data.</text>
</comment>
<gene>
    <name evidence="1" type="ORF">AAE3_LOCUS12448</name>
</gene>
<accession>A0A8S0W4J5</accession>
<organism evidence="1 2">
    <name type="scientific">Cyclocybe aegerita</name>
    <name type="common">Black poplar mushroom</name>
    <name type="synonym">Agrocybe aegerita</name>
    <dbReference type="NCBI Taxonomy" id="1973307"/>
    <lineage>
        <taxon>Eukaryota</taxon>
        <taxon>Fungi</taxon>
        <taxon>Dikarya</taxon>
        <taxon>Basidiomycota</taxon>
        <taxon>Agaricomycotina</taxon>
        <taxon>Agaricomycetes</taxon>
        <taxon>Agaricomycetidae</taxon>
        <taxon>Agaricales</taxon>
        <taxon>Agaricineae</taxon>
        <taxon>Bolbitiaceae</taxon>
        <taxon>Cyclocybe</taxon>
    </lineage>
</organism>
<dbReference type="Proteomes" id="UP000467700">
    <property type="component" value="Unassembled WGS sequence"/>
</dbReference>
<protein>
    <submittedName>
        <fullName evidence="1">Uncharacterized protein</fullName>
    </submittedName>
</protein>
<reference evidence="1 2" key="1">
    <citation type="submission" date="2020-01" db="EMBL/GenBank/DDBJ databases">
        <authorList>
            <person name="Gupta K D."/>
        </authorList>
    </citation>
    <scope>NUCLEOTIDE SEQUENCE [LARGE SCALE GENOMIC DNA]</scope>
</reference>
<dbReference type="AlphaFoldDB" id="A0A8S0W4J5"/>
<keyword evidence="2" id="KW-1185">Reference proteome</keyword>
<proteinExistence type="predicted"/>
<dbReference type="EMBL" id="CACVBS010000087">
    <property type="protein sequence ID" value="CAA7270235.1"/>
    <property type="molecule type" value="Genomic_DNA"/>
</dbReference>
<evidence type="ECO:0000313" key="2">
    <source>
        <dbReference type="Proteomes" id="UP000467700"/>
    </source>
</evidence>
<evidence type="ECO:0000313" key="1">
    <source>
        <dbReference type="EMBL" id="CAA7270235.1"/>
    </source>
</evidence>
<sequence length="202" mass="22785">MNIRGLKELLLHAFEHLLAAGSRSPILLWLYQLIRNTEPALTRLLVKCVLRFPRSLLQTTQWIMNFAIHHLSAIPSWNKRRSPPSIEFHRPRDVFPLTSSTIFTCSLPEFRFSGSRDQSLLPLHTQNLPPSEMAAREHIPASVPSRVEEGTYQLDHADRSISGLSGETVIGTSTRSCPSLDACVVDFVGQPGRRSHRHSHPI</sequence>